<feature type="transmembrane region" description="Helical" evidence="1">
    <location>
        <begin position="6"/>
        <end position="28"/>
    </location>
</feature>
<feature type="transmembrane region" description="Helical" evidence="1">
    <location>
        <begin position="111"/>
        <end position="129"/>
    </location>
</feature>
<dbReference type="Gene3D" id="1.10.287.70">
    <property type="match status" value="1"/>
</dbReference>
<evidence type="ECO:0000313" key="4">
    <source>
        <dbReference type="Proteomes" id="UP000070186"/>
    </source>
</evidence>
<organism evidence="3 4">
    <name type="scientific">Dechloromonas denitrificans</name>
    <dbReference type="NCBI Taxonomy" id="281362"/>
    <lineage>
        <taxon>Bacteria</taxon>
        <taxon>Pseudomonadati</taxon>
        <taxon>Pseudomonadota</taxon>
        <taxon>Betaproteobacteria</taxon>
        <taxon>Rhodocyclales</taxon>
        <taxon>Azonexaceae</taxon>
        <taxon>Dechloromonas</taxon>
    </lineage>
</organism>
<gene>
    <name evidence="3" type="ORF">AT959_08645</name>
</gene>
<accession>A0A133XIN6</accession>
<evidence type="ECO:0000313" key="3">
    <source>
        <dbReference type="EMBL" id="KXB30788.1"/>
    </source>
</evidence>
<dbReference type="Pfam" id="PF07885">
    <property type="entry name" value="Ion_trans_2"/>
    <property type="match status" value="1"/>
</dbReference>
<dbReference type="InterPro" id="IPR013099">
    <property type="entry name" value="K_chnl_dom"/>
</dbReference>
<dbReference type="SUPFAM" id="SSF81324">
    <property type="entry name" value="Voltage-gated potassium channels"/>
    <property type="match status" value="1"/>
</dbReference>
<dbReference type="STRING" id="281362.AT959_08645"/>
<evidence type="ECO:0000256" key="1">
    <source>
        <dbReference type="SAM" id="Phobius"/>
    </source>
</evidence>
<keyword evidence="1" id="KW-1133">Transmembrane helix</keyword>
<dbReference type="EMBL" id="LODL01000019">
    <property type="protein sequence ID" value="KXB30788.1"/>
    <property type="molecule type" value="Genomic_DNA"/>
</dbReference>
<protein>
    <submittedName>
        <fullName evidence="3">Transporter</fullName>
    </submittedName>
</protein>
<keyword evidence="4" id="KW-1185">Reference proteome</keyword>
<feature type="transmembrane region" description="Helical" evidence="1">
    <location>
        <begin position="48"/>
        <end position="72"/>
    </location>
</feature>
<reference evidence="3 4" key="1">
    <citation type="submission" date="2015-12" db="EMBL/GenBank/DDBJ databases">
        <title>Nitrous oxide reduction kinetics distinguish bacteria harboring typical versus atypical NosZ.</title>
        <authorList>
            <person name="Yoon S."/>
            <person name="Nissen S."/>
            <person name="Park D."/>
            <person name="Sanford R.A."/>
            <person name="Loeffler F.E."/>
        </authorList>
    </citation>
    <scope>NUCLEOTIDE SEQUENCE [LARGE SCALE GENOMIC DNA]</scope>
    <source>
        <strain evidence="3 4">ATCC BAA-841</strain>
    </source>
</reference>
<keyword evidence="1" id="KW-0812">Transmembrane</keyword>
<keyword evidence="1" id="KW-0472">Membrane</keyword>
<dbReference type="Proteomes" id="UP000070186">
    <property type="component" value="Unassembled WGS sequence"/>
</dbReference>
<evidence type="ECO:0000259" key="2">
    <source>
        <dbReference type="Pfam" id="PF07885"/>
    </source>
</evidence>
<sequence length="150" mass="17004">MILKNFLVGLPIMLLCLAFQGWVAIWCVRHFVRHSGHRSHNSGLRPLLVAMVAMMFGTFFQVIAWGLLFLWLGEFEEFYEAVYHSAVNFASLGYGDIVMSKSWKMLGPLEAINGVLMLGMSAAALMAILQHMIRDQYEQYIADRADDEKG</sequence>
<name>A0A133XIN6_9RHOO</name>
<dbReference type="RefSeq" id="WP_066882586.1">
    <property type="nucleotide sequence ID" value="NZ_LODL01000019.1"/>
</dbReference>
<feature type="domain" description="Potassium channel" evidence="2">
    <location>
        <begin position="60"/>
        <end position="130"/>
    </location>
</feature>
<proteinExistence type="predicted"/>
<dbReference type="AlphaFoldDB" id="A0A133XIN6"/>
<comment type="caution">
    <text evidence="3">The sequence shown here is derived from an EMBL/GenBank/DDBJ whole genome shotgun (WGS) entry which is preliminary data.</text>
</comment>